<evidence type="ECO:0008006" key="6">
    <source>
        <dbReference type="Google" id="ProtNLM"/>
    </source>
</evidence>
<dbReference type="Pfam" id="PF16221">
    <property type="entry name" value="HTH_47"/>
    <property type="match status" value="1"/>
</dbReference>
<evidence type="ECO:0000259" key="1">
    <source>
        <dbReference type="Pfam" id="PF09940"/>
    </source>
</evidence>
<feature type="domain" description="DUF2172" evidence="1">
    <location>
        <begin position="83"/>
        <end position="175"/>
    </location>
</feature>
<dbReference type="PIRSF" id="PIRSF015244">
    <property type="entry name" value="UCP015244"/>
    <property type="match status" value="1"/>
</dbReference>
<proteinExistence type="predicted"/>
<reference evidence="4 5" key="1">
    <citation type="submission" date="2017-11" db="EMBL/GenBank/DDBJ databases">
        <title>Rhodohalobacter 15182 sp. nov., isolated from a salt lake.</title>
        <authorList>
            <person name="Han S."/>
        </authorList>
    </citation>
    <scope>NUCLEOTIDE SEQUENCE [LARGE SCALE GENOMIC DNA]</scope>
    <source>
        <strain evidence="4 5">15182</strain>
    </source>
</reference>
<dbReference type="AlphaFoldDB" id="A0A2N0VGB8"/>
<dbReference type="SUPFAM" id="SSF53187">
    <property type="entry name" value="Zn-dependent exopeptidases"/>
    <property type="match status" value="1"/>
</dbReference>
<dbReference type="InterPro" id="IPR036388">
    <property type="entry name" value="WH-like_DNA-bd_sf"/>
</dbReference>
<accession>A0A2N0VGB8</accession>
<dbReference type="Gene3D" id="3.40.630.10">
    <property type="entry name" value="Zn peptidases"/>
    <property type="match status" value="1"/>
</dbReference>
<protein>
    <recommendedName>
        <fullName evidence="6">Aminopeptidase</fullName>
    </recommendedName>
</protein>
<evidence type="ECO:0000259" key="3">
    <source>
        <dbReference type="Pfam" id="PF16254"/>
    </source>
</evidence>
<dbReference type="Proteomes" id="UP000233398">
    <property type="component" value="Unassembled WGS sequence"/>
</dbReference>
<dbReference type="InterPro" id="IPR012353">
    <property type="entry name" value="UCP015244"/>
</dbReference>
<evidence type="ECO:0000259" key="2">
    <source>
        <dbReference type="Pfam" id="PF16221"/>
    </source>
</evidence>
<evidence type="ECO:0000313" key="5">
    <source>
        <dbReference type="Proteomes" id="UP000233398"/>
    </source>
</evidence>
<dbReference type="EMBL" id="PISP01000003">
    <property type="protein sequence ID" value="PKD43227.1"/>
    <property type="molecule type" value="Genomic_DNA"/>
</dbReference>
<evidence type="ECO:0000313" key="4">
    <source>
        <dbReference type="EMBL" id="PKD43227.1"/>
    </source>
</evidence>
<comment type="caution">
    <text evidence="4">The sequence shown here is derived from an EMBL/GenBank/DDBJ whole genome shotgun (WGS) entry which is preliminary data.</text>
</comment>
<organism evidence="4 5">
    <name type="scientific">Rhodohalobacter barkolensis</name>
    <dbReference type="NCBI Taxonomy" id="2053187"/>
    <lineage>
        <taxon>Bacteria</taxon>
        <taxon>Pseudomonadati</taxon>
        <taxon>Balneolota</taxon>
        <taxon>Balneolia</taxon>
        <taxon>Balneolales</taxon>
        <taxon>Balneolaceae</taxon>
        <taxon>Rhodohalobacter</taxon>
    </lineage>
</organism>
<name>A0A2N0VGB8_9BACT</name>
<dbReference type="Gene3D" id="1.10.10.10">
    <property type="entry name" value="Winged helix-like DNA-binding domain superfamily/Winged helix DNA-binding domain"/>
    <property type="match status" value="1"/>
</dbReference>
<dbReference type="Pfam" id="PF16254">
    <property type="entry name" value="DUF4910"/>
    <property type="match status" value="1"/>
</dbReference>
<dbReference type="Gene3D" id="3.50.30.90">
    <property type="match status" value="1"/>
</dbReference>
<sequence length="454" mass="52797">MVTQENFKECKEMIKRDLNDNKSDIRLSAGDIEEIFDELWPICRSITGDGLRDSFRILQKIIPLQLHEITSGTKVFDWEVPDEWNIKDAYIITPEGKKIADFHKNNLHVVNYSVPVDREVSYDELVNHLHYKKDLPKAIPYIASYYKERWGFCVTYETFKNLPREGKYKVKIDSSLKKGSLTYGDLVLPGELDEEILFSSYLCHPSMANNELSGPLTLAFLYNELKKIKNRKYSIRFVIAPETIGAICYLHQNKEKLQNKLKAGFVLTCCGDDGSITYKKTRQEDSLTDRVAEHVLENSNQNFDTLPFDPIGSDERQYSSPGFNFPVGVMMRTPFSKYPQYHTSLDNKSLMNFDKMVELIKILSDIVKSFDLNTTYENQITYGEPFLGKRNLFEDLNSKLSHSEIIKRRLRLLNFLDGERDLLSICEKYGYSILEVEKEINQLLEHHLIKDPRF</sequence>
<feature type="domain" description="UCP01524 winged helix-turn-helix" evidence="2">
    <location>
        <begin position="375"/>
        <end position="450"/>
    </location>
</feature>
<feature type="domain" description="DUF4910" evidence="3">
    <location>
        <begin position="35"/>
        <end position="371"/>
    </location>
</feature>
<dbReference type="InterPro" id="IPR032610">
    <property type="entry name" value="DUF2172"/>
</dbReference>
<gene>
    <name evidence="4" type="ORF">CWD77_11475</name>
</gene>
<dbReference type="InterPro" id="IPR032589">
    <property type="entry name" value="DUF4910"/>
</dbReference>
<dbReference type="Pfam" id="PF09940">
    <property type="entry name" value="DUF2172"/>
    <property type="match status" value="1"/>
</dbReference>
<dbReference type="InterPro" id="IPR032622">
    <property type="entry name" value="UCP01524_HTH"/>
</dbReference>
<keyword evidence="5" id="KW-1185">Reference proteome</keyword>